<dbReference type="InterPro" id="IPR039426">
    <property type="entry name" value="TonB-dep_rcpt-like"/>
</dbReference>
<proteinExistence type="inferred from homology"/>
<keyword evidence="3 8" id="KW-1134">Transmembrane beta strand</keyword>
<dbReference type="RefSeq" id="WP_288878775.1">
    <property type="nucleotide sequence ID" value="NZ_JBBEUB010000003.1"/>
</dbReference>
<dbReference type="InterPro" id="IPR037066">
    <property type="entry name" value="Plug_dom_sf"/>
</dbReference>
<dbReference type="InterPro" id="IPR023997">
    <property type="entry name" value="TonB-dep_OMP_SusC/RagA_CS"/>
</dbReference>
<dbReference type="Gene3D" id="2.60.40.1120">
    <property type="entry name" value="Carboxypeptidase-like, regulatory domain"/>
    <property type="match status" value="1"/>
</dbReference>
<evidence type="ECO:0000256" key="2">
    <source>
        <dbReference type="ARBA" id="ARBA00022448"/>
    </source>
</evidence>
<evidence type="ECO:0000313" key="12">
    <source>
        <dbReference type="Proteomes" id="UP001378956"/>
    </source>
</evidence>
<dbReference type="Gene3D" id="2.40.170.20">
    <property type="entry name" value="TonB-dependent receptor, beta-barrel domain"/>
    <property type="match status" value="1"/>
</dbReference>
<organism evidence="11 12">
    <name type="scientific">Pedobacter panaciterrae</name>
    <dbReference type="NCBI Taxonomy" id="363849"/>
    <lineage>
        <taxon>Bacteria</taxon>
        <taxon>Pseudomonadati</taxon>
        <taxon>Bacteroidota</taxon>
        <taxon>Sphingobacteriia</taxon>
        <taxon>Sphingobacteriales</taxon>
        <taxon>Sphingobacteriaceae</taxon>
        <taxon>Pedobacter</taxon>
    </lineage>
</organism>
<dbReference type="NCBIfam" id="TIGR04056">
    <property type="entry name" value="OMP_RagA_SusC"/>
    <property type="match status" value="1"/>
</dbReference>
<dbReference type="SUPFAM" id="SSF56935">
    <property type="entry name" value="Porins"/>
    <property type="match status" value="1"/>
</dbReference>
<evidence type="ECO:0000256" key="5">
    <source>
        <dbReference type="ARBA" id="ARBA00022729"/>
    </source>
</evidence>
<dbReference type="Pfam" id="PF07715">
    <property type="entry name" value="Plug"/>
    <property type="match status" value="1"/>
</dbReference>
<dbReference type="PROSITE" id="PS52016">
    <property type="entry name" value="TONB_DEPENDENT_REC_3"/>
    <property type="match status" value="1"/>
</dbReference>
<keyword evidence="7 8" id="KW-0998">Cell outer membrane</keyword>
<evidence type="ECO:0000256" key="1">
    <source>
        <dbReference type="ARBA" id="ARBA00004571"/>
    </source>
</evidence>
<dbReference type="Gene3D" id="3.55.50.30">
    <property type="match status" value="1"/>
</dbReference>
<keyword evidence="5" id="KW-0732">Signal</keyword>
<evidence type="ECO:0000256" key="6">
    <source>
        <dbReference type="ARBA" id="ARBA00023136"/>
    </source>
</evidence>
<evidence type="ECO:0000256" key="7">
    <source>
        <dbReference type="ARBA" id="ARBA00023237"/>
    </source>
</evidence>
<gene>
    <name evidence="11" type="ORF">WAE58_11615</name>
</gene>
<dbReference type="InterPro" id="IPR012910">
    <property type="entry name" value="Plug_dom"/>
</dbReference>
<dbReference type="PANTHER" id="PTHR30069:SF29">
    <property type="entry name" value="HEMOGLOBIN AND HEMOGLOBIN-HAPTOGLOBIN-BINDING PROTEIN 1-RELATED"/>
    <property type="match status" value="1"/>
</dbReference>
<accession>A0ABU8NLG4</accession>
<evidence type="ECO:0000256" key="8">
    <source>
        <dbReference type="PROSITE-ProRule" id="PRU01360"/>
    </source>
</evidence>
<dbReference type="Proteomes" id="UP001378956">
    <property type="component" value="Unassembled WGS sequence"/>
</dbReference>
<evidence type="ECO:0000259" key="10">
    <source>
        <dbReference type="SMART" id="SM00965"/>
    </source>
</evidence>
<evidence type="ECO:0000256" key="9">
    <source>
        <dbReference type="SAM" id="MobiDB-lite"/>
    </source>
</evidence>
<dbReference type="Pfam" id="PF07660">
    <property type="entry name" value="STN"/>
    <property type="match status" value="1"/>
</dbReference>
<keyword evidence="6 8" id="KW-0472">Membrane</keyword>
<feature type="region of interest" description="Disordered" evidence="9">
    <location>
        <begin position="970"/>
        <end position="993"/>
    </location>
</feature>
<sequence>MTSCLLQVSATSFAQRFSYNKRQVALRQVFQEIKKQTGYKVLYSDQNVNGNLLINAEFNNVELETVLQSLLKDLQLTYKIDQKVILIKSLARPTFQQITALPVRADITGKVVDNKGKPLPGASVSVKGEGKVVSTNDEGIFLLKDVQEPATLIVSFIGYIRKEVEVVKNQQLVITLMEDVGQLNNVIVVGYDSKKQNELTSAVAVVSSVKLKDVTANNIGTMLQGKVAGLQVVNSSGAPGAVPEIRLRGVSSVNANQSPLTVVDGIIGGNYDPNDVASITVLKDAGATALYGSQANAGVIIINTKRATSGETNFEFKATSGFRTADFGKLDVMNSAELYDSQKEFYRDYIVGATDNSYKIDLIKFYSERPLSLLNQDYDWSKESFKPAPVNAFYLSASGSTEKNNYYVGASYYNEKGTFLNTGFQRINLRANSTYTFSKKLSITNNINLSASMGKSYDYNDVYYSFLNLPWDNPYDENGTPIYVDGNSAFKWWSRDKINPIHTVKNSEHPYKGFDVNYDFGLNYNINRWLTFSSTNRGSAGFNKGKNYFSPIVAGTYHGTGFIDELNTLNYGVISNNLFKFNFQFGDHSITGLAGIALEAGQTEYSGASGKGLPEGLKVLNVVSNNQLVNGFTDKSYLQSGLSQVNYNYKSRYFLSGSFRIDGSSAFPEGNRYASFPSVSGAWLASNEDFLKNSTLIDNLKLRLSYGITGTQDIGSSRYLGLYSLTTQYNSLTGAVPYQLASPNLTWESKHQINAGIDIGLFKRVNVTVDVYRNNTKDLLLQVSQPLSVGFETKWENAGNVINKGIELGINTTNIKTTDFEWTTDFTINFNSNKLYGLPADIVKTGSWSISQIYRNGGNLYEFYMPKWLGIDSQTGAPVWEKLIYNEEGKAVASEKTLNYAEATTQESGSALPKYQGGFNNSLSFKGFNLRVSTYFNYGNKVFSNNLRFMMNDGHEPYYNQIRLPDGAKIWSGPGDTDATEPSPQNSANSTETSTRYLKNGSYFTIRNISFSYALPASLVKKLHFKAITLGVTADNVATFSNFLGQDPQTTISSGSFITPGVSDFKYPNNRQYLFTANFNF</sequence>
<comment type="caution">
    <text evidence="11">The sequence shown here is derived from an EMBL/GenBank/DDBJ whole genome shotgun (WGS) entry which is preliminary data.</text>
</comment>
<protein>
    <submittedName>
        <fullName evidence="11">SusC/RagA family TonB-linked outer membrane protein</fullName>
    </submittedName>
</protein>
<dbReference type="SUPFAM" id="SSF49464">
    <property type="entry name" value="Carboxypeptidase regulatory domain-like"/>
    <property type="match status" value="1"/>
</dbReference>
<dbReference type="Gene3D" id="2.170.130.10">
    <property type="entry name" value="TonB-dependent receptor, plug domain"/>
    <property type="match status" value="1"/>
</dbReference>
<name>A0ABU8NLG4_9SPHI</name>
<dbReference type="InterPro" id="IPR011662">
    <property type="entry name" value="Secretin/TonB_short_N"/>
</dbReference>
<comment type="similarity">
    <text evidence="8">Belongs to the TonB-dependent receptor family.</text>
</comment>
<feature type="compositionally biased region" description="Polar residues" evidence="9">
    <location>
        <begin position="980"/>
        <end position="993"/>
    </location>
</feature>
<dbReference type="SMART" id="SM00965">
    <property type="entry name" value="STN"/>
    <property type="match status" value="1"/>
</dbReference>
<dbReference type="EMBL" id="JBBEUB010000003">
    <property type="protein sequence ID" value="MEJ2903079.1"/>
    <property type="molecule type" value="Genomic_DNA"/>
</dbReference>
<dbReference type="PANTHER" id="PTHR30069">
    <property type="entry name" value="TONB-DEPENDENT OUTER MEMBRANE RECEPTOR"/>
    <property type="match status" value="1"/>
</dbReference>
<feature type="domain" description="Secretin/TonB short N-terminal" evidence="10">
    <location>
        <begin position="39"/>
        <end position="90"/>
    </location>
</feature>
<keyword evidence="12" id="KW-1185">Reference proteome</keyword>
<dbReference type="InterPro" id="IPR008969">
    <property type="entry name" value="CarboxyPept-like_regulatory"/>
</dbReference>
<dbReference type="InterPro" id="IPR023996">
    <property type="entry name" value="TonB-dep_OMP_SusC/RagA"/>
</dbReference>
<comment type="subcellular location">
    <subcellularLocation>
        <location evidence="1 8">Cell outer membrane</location>
        <topology evidence="1 8">Multi-pass membrane protein</topology>
    </subcellularLocation>
</comment>
<dbReference type="NCBIfam" id="TIGR04057">
    <property type="entry name" value="SusC_RagA_signa"/>
    <property type="match status" value="1"/>
</dbReference>
<keyword evidence="2 8" id="KW-0813">Transport</keyword>
<evidence type="ECO:0000313" key="11">
    <source>
        <dbReference type="EMBL" id="MEJ2903079.1"/>
    </source>
</evidence>
<reference evidence="11 12" key="1">
    <citation type="submission" date="2024-03" db="EMBL/GenBank/DDBJ databases">
        <title>Sequence of Lycoming College Course Isolates.</title>
        <authorList>
            <person name="Plotts O."/>
            <person name="Newman J."/>
        </authorList>
    </citation>
    <scope>NUCLEOTIDE SEQUENCE [LARGE SCALE GENOMIC DNA]</scope>
    <source>
        <strain evidence="11 12">CJB-3</strain>
    </source>
</reference>
<evidence type="ECO:0000256" key="4">
    <source>
        <dbReference type="ARBA" id="ARBA00022692"/>
    </source>
</evidence>
<evidence type="ECO:0000256" key="3">
    <source>
        <dbReference type="ARBA" id="ARBA00022452"/>
    </source>
</evidence>
<dbReference type="Pfam" id="PF13715">
    <property type="entry name" value="CarbopepD_reg_2"/>
    <property type="match status" value="1"/>
</dbReference>
<keyword evidence="4 8" id="KW-0812">Transmembrane</keyword>
<dbReference type="InterPro" id="IPR036942">
    <property type="entry name" value="Beta-barrel_TonB_sf"/>
</dbReference>